<dbReference type="EMBL" id="LRBV02000012">
    <property type="status" value="NOT_ANNOTATED_CDS"/>
    <property type="molecule type" value="Genomic_DNA"/>
</dbReference>
<evidence type="ECO:0000313" key="3">
    <source>
        <dbReference type="EnsemblPlants" id="QL12p032345:mrna"/>
    </source>
</evidence>
<feature type="compositionally biased region" description="Pro residues" evidence="1">
    <location>
        <begin position="403"/>
        <end position="414"/>
    </location>
</feature>
<evidence type="ECO:0000256" key="2">
    <source>
        <dbReference type="SAM" id="Phobius"/>
    </source>
</evidence>
<feature type="compositionally biased region" description="Basic and acidic residues" evidence="1">
    <location>
        <begin position="170"/>
        <end position="203"/>
    </location>
</feature>
<organism evidence="3 4">
    <name type="scientific">Quercus lobata</name>
    <name type="common">Valley oak</name>
    <dbReference type="NCBI Taxonomy" id="97700"/>
    <lineage>
        <taxon>Eukaryota</taxon>
        <taxon>Viridiplantae</taxon>
        <taxon>Streptophyta</taxon>
        <taxon>Embryophyta</taxon>
        <taxon>Tracheophyta</taxon>
        <taxon>Spermatophyta</taxon>
        <taxon>Magnoliopsida</taxon>
        <taxon>eudicotyledons</taxon>
        <taxon>Gunneridae</taxon>
        <taxon>Pentapetalae</taxon>
        <taxon>rosids</taxon>
        <taxon>fabids</taxon>
        <taxon>Fagales</taxon>
        <taxon>Fagaceae</taxon>
        <taxon>Quercus</taxon>
    </lineage>
</organism>
<dbReference type="EnsemblPlants" id="QL12p032345:mrna">
    <property type="protein sequence ID" value="QL12p032345:mrna"/>
    <property type="gene ID" value="QL12p032345"/>
</dbReference>
<keyword evidence="2" id="KW-1133">Transmembrane helix</keyword>
<dbReference type="AlphaFoldDB" id="A0A7N2N474"/>
<evidence type="ECO:0000313" key="4">
    <source>
        <dbReference type="Proteomes" id="UP000594261"/>
    </source>
</evidence>
<keyword evidence="4" id="KW-1185">Reference proteome</keyword>
<dbReference type="InParanoid" id="A0A7N2N474"/>
<dbReference type="Proteomes" id="UP000594261">
    <property type="component" value="Chromosome 12"/>
</dbReference>
<accession>A0A7N2N474</accession>
<name>A0A7N2N474_QUELO</name>
<reference evidence="3 4" key="1">
    <citation type="journal article" date="2016" name="G3 (Bethesda)">
        <title>First Draft Assembly and Annotation of the Genome of a California Endemic Oak Quercus lobata Nee (Fagaceae).</title>
        <authorList>
            <person name="Sork V.L."/>
            <person name="Fitz-Gibbon S.T."/>
            <person name="Puiu D."/>
            <person name="Crepeau M."/>
            <person name="Gugger P.F."/>
            <person name="Sherman R."/>
            <person name="Stevens K."/>
            <person name="Langley C.H."/>
            <person name="Pellegrini M."/>
            <person name="Salzberg S.L."/>
        </authorList>
    </citation>
    <scope>NUCLEOTIDE SEQUENCE [LARGE SCALE GENOMIC DNA]</scope>
    <source>
        <strain evidence="3 4">cv. SW786</strain>
    </source>
</reference>
<evidence type="ECO:0000256" key="1">
    <source>
        <dbReference type="SAM" id="MobiDB-lite"/>
    </source>
</evidence>
<protein>
    <recommendedName>
        <fullName evidence="5">PLAC8 family protein</fullName>
    </recommendedName>
</protein>
<evidence type="ECO:0008006" key="5">
    <source>
        <dbReference type="Google" id="ProtNLM"/>
    </source>
</evidence>
<dbReference type="PANTHER" id="PTHR31152:SF1">
    <property type="entry name" value="PLAC8 FAMILY PROTEIN"/>
    <property type="match status" value="1"/>
</dbReference>
<feature type="region of interest" description="Disordered" evidence="1">
    <location>
        <begin position="401"/>
        <end position="435"/>
    </location>
</feature>
<proteinExistence type="predicted"/>
<dbReference type="PANTHER" id="PTHR31152">
    <property type="entry name" value="PLAC8 FAMILY PROTEIN"/>
    <property type="match status" value="1"/>
</dbReference>
<dbReference type="Gramene" id="QL12p032345:mrna">
    <property type="protein sequence ID" value="QL12p032345:mrna"/>
    <property type="gene ID" value="QL12p032345"/>
</dbReference>
<dbReference type="FunCoup" id="A0A7N2N474">
    <property type="interactions" value="431"/>
</dbReference>
<feature type="region of interest" description="Disordered" evidence="1">
    <location>
        <begin position="148"/>
        <end position="220"/>
    </location>
</feature>
<feature type="transmembrane region" description="Helical" evidence="2">
    <location>
        <begin position="282"/>
        <end position="300"/>
    </location>
</feature>
<reference evidence="3" key="2">
    <citation type="submission" date="2021-01" db="UniProtKB">
        <authorList>
            <consortium name="EnsemblPlants"/>
        </authorList>
    </citation>
    <scope>IDENTIFICATION</scope>
</reference>
<keyword evidence="2" id="KW-0812">Transmembrane</keyword>
<feature type="transmembrane region" description="Helical" evidence="2">
    <location>
        <begin position="320"/>
        <end position="341"/>
    </location>
</feature>
<sequence>MAASQEYMDKMQLRQNYRNVWHTDLMGTIQADTPWNFVFADTVVFFCVCLCRLLLCVFLRFFSPCNESNLLLFHCSGPCVSYLLRKRALYNDMSRYVCCAGYMPCSGRCGESKCPEFCLATEGHNLGSKSKMYGVLVQFLSSAGTSSSSSVRHFQGPHHDGDQSLGNEVAMDKGEGKGNKPSSEIKDAAKIRDDAVKTREAEAKGVPSSQPSKKKITPPSVKTRKMFYQPHFGSSLIRSAINMHYFGQRILYRETTADRPLSPWPGLSEEEFFLGLGPWPNIYIGLGFPVFLCFGNSVASTRFMLQDEFNIQTTQCDNCIIGFMFCLQQLACIFSIVAMIVGSSEIQEASQILSCLSDMVYCTVCACMQTQHKVEMDKRDGKFGPQPVMAIPPMQQMSRIDQPIPPSVGYPPQPAYGQPYGYPPPQAQGYPAAGYPPSAYPPPAYPPSGYSR</sequence>
<keyword evidence="2" id="KW-0472">Membrane</keyword>